<dbReference type="EMBL" id="BARU01021880">
    <property type="protein sequence ID" value="GAH50376.1"/>
    <property type="molecule type" value="Genomic_DNA"/>
</dbReference>
<keyword evidence="5 7" id="KW-1133">Transmembrane helix</keyword>
<evidence type="ECO:0000313" key="8">
    <source>
        <dbReference type="EMBL" id="GAH50376.1"/>
    </source>
</evidence>
<comment type="subcellular location">
    <subcellularLocation>
        <location evidence="1">Cell membrane</location>
        <topology evidence="1">Multi-pass membrane protein</topology>
    </subcellularLocation>
</comment>
<feature type="transmembrane region" description="Helical" evidence="7">
    <location>
        <begin position="71"/>
        <end position="94"/>
    </location>
</feature>
<evidence type="ECO:0000256" key="2">
    <source>
        <dbReference type="ARBA" id="ARBA00022448"/>
    </source>
</evidence>
<protein>
    <recommendedName>
        <fullName evidence="9">ABC transmembrane type-1 domain-containing protein</fullName>
    </recommendedName>
</protein>
<dbReference type="PANTHER" id="PTHR30193:SF37">
    <property type="entry name" value="INNER MEMBRANE ABC TRANSPORTER PERMEASE PROTEIN YCJO"/>
    <property type="match status" value="1"/>
</dbReference>
<dbReference type="GO" id="GO:0005886">
    <property type="term" value="C:plasma membrane"/>
    <property type="evidence" value="ECO:0007669"/>
    <property type="project" value="UniProtKB-SubCell"/>
</dbReference>
<evidence type="ECO:0000256" key="1">
    <source>
        <dbReference type="ARBA" id="ARBA00004651"/>
    </source>
</evidence>
<organism evidence="8">
    <name type="scientific">marine sediment metagenome</name>
    <dbReference type="NCBI Taxonomy" id="412755"/>
    <lineage>
        <taxon>unclassified sequences</taxon>
        <taxon>metagenomes</taxon>
        <taxon>ecological metagenomes</taxon>
    </lineage>
</organism>
<dbReference type="AlphaFoldDB" id="X1FXI9"/>
<dbReference type="PANTHER" id="PTHR30193">
    <property type="entry name" value="ABC TRANSPORTER PERMEASE PROTEIN"/>
    <property type="match status" value="1"/>
</dbReference>
<keyword evidence="6 7" id="KW-0472">Membrane</keyword>
<gene>
    <name evidence="8" type="ORF">S03H2_35736</name>
</gene>
<evidence type="ECO:0000256" key="4">
    <source>
        <dbReference type="ARBA" id="ARBA00022692"/>
    </source>
</evidence>
<name>X1FXI9_9ZZZZ</name>
<evidence type="ECO:0008006" key="9">
    <source>
        <dbReference type="Google" id="ProtNLM"/>
    </source>
</evidence>
<keyword evidence="3" id="KW-1003">Cell membrane</keyword>
<feature type="transmembrane region" description="Helical" evidence="7">
    <location>
        <begin position="7"/>
        <end position="36"/>
    </location>
</feature>
<reference evidence="8" key="1">
    <citation type="journal article" date="2014" name="Front. Microbiol.">
        <title>High frequency of phylogenetically diverse reductive dehalogenase-homologous genes in deep subseafloor sedimentary metagenomes.</title>
        <authorList>
            <person name="Kawai M."/>
            <person name="Futagami T."/>
            <person name="Toyoda A."/>
            <person name="Takaki Y."/>
            <person name="Nishi S."/>
            <person name="Hori S."/>
            <person name="Arai W."/>
            <person name="Tsubouchi T."/>
            <person name="Morono Y."/>
            <person name="Uchiyama I."/>
            <person name="Ito T."/>
            <person name="Fujiyama A."/>
            <person name="Inagaki F."/>
            <person name="Takami H."/>
        </authorList>
    </citation>
    <scope>NUCLEOTIDE SEQUENCE</scope>
    <source>
        <strain evidence="8">Expedition CK06-06</strain>
    </source>
</reference>
<accession>X1FXI9</accession>
<dbReference type="Gene3D" id="1.10.3720.10">
    <property type="entry name" value="MetI-like"/>
    <property type="match status" value="1"/>
</dbReference>
<evidence type="ECO:0000256" key="3">
    <source>
        <dbReference type="ARBA" id="ARBA00022475"/>
    </source>
</evidence>
<evidence type="ECO:0000256" key="6">
    <source>
        <dbReference type="ARBA" id="ARBA00023136"/>
    </source>
</evidence>
<dbReference type="InterPro" id="IPR035906">
    <property type="entry name" value="MetI-like_sf"/>
</dbReference>
<proteinExistence type="predicted"/>
<keyword evidence="2" id="KW-0813">Transport</keyword>
<evidence type="ECO:0000256" key="5">
    <source>
        <dbReference type="ARBA" id="ARBA00022989"/>
    </source>
</evidence>
<sequence>MKRRQGLVAFFFLLPGIGLLVIFLLVPSIAVFYFSFTKYSVIEAPEWIGFLNFKELLLEDSIFKIATFNTAYFTLGTVPLTIAIGLILAVIVNAKIKFRTFFRVA</sequence>
<dbReference type="SUPFAM" id="SSF161098">
    <property type="entry name" value="MetI-like"/>
    <property type="match status" value="1"/>
</dbReference>
<comment type="caution">
    <text evidence="8">The sequence shown here is derived from an EMBL/GenBank/DDBJ whole genome shotgun (WGS) entry which is preliminary data.</text>
</comment>
<dbReference type="InterPro" id="IPR051393">
    <property type="entry name" value="ABC_transporter_permease"/>
</dbReference>
<keyword evidence="4 7" id="KW-0812">Transmembrane</keyword>
<feature type="non-terminal residue" evidence="8">
    <location>
        <position position="105"/>
    </location>
</feature>
<evidence type="ECO:0000256" key="7">
    <source>
        <dbReference type="SAM" id="Phobius"/>
    </source>
</evidence>